<dbReference type="Proteomes" id="UP000027222">
    <property type="component" value="Unassembled WGS sequence"/>
</dbReference>
<keyword evidence="3" id="KW-1185">Reference proteome</keyword>
<gene>
    <name evidence="2" type="ORF">GALMADRAFT_805836</name>
</gene>
<name>A0A067SWH0_GALM3</name>
<protein>
    <submittedName>
        <fullName evidence="2">Uncharacterized protein</fullName>
    </submittedName>
</protein>
<keyword evidence="1" id="KW-1133">Transmembrane helix</keyword>
<evidence type="ECO:0000313" key="3">
    <source>
        <dbReference type="Proteomes" id="UP000027222"/>
    </source>
</evidence>
<keyword evidence="1" id="KW-0472">Membrane</keyword>
<evidence type="ECO:0000313" key="2">
    <source>
        <dbReference type="EMBL" id="KDR71113.1"/>
    </source>
</evidence>
<accession>A0A067SWH0</accession>
<organism evidence="2 3">
    <name type="scientific">Galerina marginata (strain CBS 339.88)</name>
    <dbReference type="NCBI Taxonomy" id="685588"/>
    <lineage>
        <taxon>Eukaryota</taxon>
        <taxon>Fungi</taxon>
        <taxon>Dikarya</taxon>
        <taxon>Basidiomycota</taxon>
        <taxon>Agaricomycotina</taxon>
        <taxon>Agaricomycetes</taxon>
        <taxon>Agaricomycetidae</taxon>
        <taxon>Agaricales</taxon>
        <taxon>Agaricineae</taxon>
        <taxon>Strophariaceae</taxon>
        <taxon>Galerina</taxon>
    </lineage>
</organism>
<proteinExistence type="predicted"/>
<dbReference type="HOGENOM" id="CLU_2320554_0_0_1"/>
<sequence>MIWKLAVSWNATLCGICSRVVIFIITATSNSQCRHQTDHRHCLDDMSKLLREMEPRLSLSINFDHVCRMFFVVFSAKTTGLKETPHGNEIRRGEHRLVL</sequence>
<reference evidence="3" key="1">
    <citation type="journal article" date="2014" name="Proc. Natl. Acad. Sci. U.S.A.">
        <title>Extensive sampling of basidiomycete genomes demonstrates inadequacy of the white-rot/brown-rot paradigm for wood decay fungi.</title>
        <authorList>
            <person name="Riley R."/>
            <person name="Salamov A.A."/>
            <person name="Brown D.W."/>
            <person name="Nagy L.G."/>
            <person name="Floudas D."/>
            <person name="Held B.W."/>
            <person name="Levasseur A."/>
            <person name="Lombard V."/>
            <person name="Morin E."/>
            <person name="Otillar R."/>
            <person name="Lindquist E.A."/>
            <person name="Sun H."/>
            <person name="LaButti K.M."/>
            <person name="Schmutz J."/>
            <person name="Jabbour D."/>
            <person name="Luo H."/>
            <person name="Baker S.E."/>
            <person name="Pisabarro A.G."/>
            <person name="Walton J.D."/>
            <person name="Blanchette R.A."/>
            <person name="Henrissat B."/>
            <person name="Martin F."/>
            <person name="Cullen D."/>
            <person name="Hibbett D.S."/>
            <person name="Grigoriev I.V."/>
        </authorList>
    </citation>
    <scope>NUCLEOTIDE SEQUENCE [LARGE SCALE GENOMIC DNA]</scope>
    <source>
        <strain evidence="3">CBS 339.88</strain>
    </source>
</reference>
<dbReference type="AlphaFoldDB" id="A0A067SWH0"/>
<feature type="transmembrane region" description="Helical" evidence="1">
    <location>
        <begin position="6"/>
        <end position="27"/>
    </location>
</feature>
<dbReference type="EMBL" id="KL142394">
    <property type="protein sequence ID" value="KDR71113.1"/>
    <property type="molecule type" value="Genomic_DNA"/>
</dbReference>
<evidence type="ECO:0000256" key="1">
    <source>
        <dbReference type="SAM" id="Phobius"/>
    </source>
</evidence>
<keyword evidence="1" id="KW-0812">Transmembrane</keyword>